<keyword evidence="2" id="KW-1185">Reference proteome</keyword>
<gene>
    <name evidence="1" type="ORF">ACFQDL_12240</name>
</gene>
<proteinExistence type="predicted"/>
<dbReference type="EMBL" id="JBHSWE010000001">
    <property type="protein sequence ID" value="MFC6670753.1"/>
    <property type="molecule type" value="Genomic_DNA"/>
</dbReference>
<dbReference type="RefSeq" id="WP_379909254.1">
    <property type="nucleotide sequence ID" value="NZ_JBHSWE010000001.1"/>
</dbReference>
<dbReference type="Proteomes" id="UP001596422">
    <property type="component" value="Unassembled WGS sequence"/>
</dbReference>
<evidence type="ECO:0000313" key="2">
    <source>
        <dbReference type="Proteomes" id="UP001596422"/>
    </source>
</evidence>
<accession>A0ABW1ZZX2</accession>
<organism evidence="1 2">
    <name type="scientific">Marinobacterium aestuariivivens</name>
    <dbReference type="NCBI Taxonomy" id="1698799"/>
    <lineage>
        <taxon>Bacteria</taxon>
        <taxon>Pseudomonadati</taxon>
        <taxon>Pseudomonadota</taxon>
        <taxon>Gammaproteobacteria</taxon>
        <taxon>Oceanospirillales</taxon>
        <taxon>Oceanospirillaceae</taxon>
        <taxon>Marinobacterium</taxon>
    </lineage>
</organism>
<reference evidence="2" key="1">
    <citation type="journal article" date="2019" name="Int. J. Syst. Evol. Microbiol.">
        <title>The Global Catalogue of Microorganisms (GCM) 10K type strain sequencing project: providing services to taxonomists for standard genome sequencing and annotation.</title>
        <authorList>
            <consortium name="The Broad Institute Genomics Platform"/>
            <consortium name="The Broad Institute Genome Sequencing Center for Infectious Disease"/>
            <person name="Wu L."/>
            <person name="Ma J."/>
        </authorList>
    </citation>
    <scope>NUCLEOTIDE SEQUENCE [LARGE SCALE GENOMIC DNA]</scope>
    <source>
        <strain evidence="2">NBRC 111756</strain>
    </source>
</reference>
<name>A0ABW1ZZX2_9GAMM</name>
<protein>
    <submittedName>
        <fullName evidence="1">Uncharacterized protein</fullName>
    </submittedName>
</protein>
<comment type="caution">
    <text evidence="1">The sequence shown here is derived from an EMBL/GenBank/DDBJ whole genome shotgun (WGS) entry which is preliminary data.</text>
</comment>
<evidence type="ECO:0000313" key="1">
    <source>
        <dbReference type="EMBL" id="MFC6670753.1"/>
    </source>
</evidence>
<sequence length="106" mass="11476">MEAELGQDTGYSISAQLDDSGRFYQRVTLSANGDRHPGKGTELSIAGHIDPDKGVARGTVMVTPGRYSVGCLGDFVAYSDDGRSGLSSNIVPFSTEYHFTEFRDHK</sequence>